<dbReference type="AlphaFoldDB" id="A0A922F8K2"/>
<evidence type="ECO:0000256" key="4">
    <source>
        <dbReference type="ARBA" id="ARBA00022801"/>
    </source>
</evidence>
<evidence type="ECO:0000256" key="5">
    <source>
        <dbReference type="ARBA" id="ARBA00023295"/>
    </source>
</evidence>
<evidence type="ECO:0000256" key="6">
    <source>
        <dbReference type="RuleBase" id="RU004335"/>
    </source>
</evidence>
<gene>
    <name evidence="7" type="ORF">I3842_04G035900</name>
</gene>
<dbReference type="InterPro" id="IPR000490">
    <property type="entry name" value="Glyco_hydro_17"/>
</dbReference>
<keyword evidence="5" id="KW-0326">Glycosidase</keyword>
<comment type="similarity">
    <text evidence="2 6">Belongs to the glycosyl hydrolase 17 family.</text>
</comment>
<dbReference type="InterPro" id="IPR044965">
    <property type="entry name" value="Glyco_hydro_17_plant"/>
</dbReference>
<protein>
    <recommendedName>
        <fullName evidence="3">glucan endo-1,3-beta-D-glucosidase</fullName>
        <ecNumber evidence="3">3.2.1.39</ecNumber>
    </recommendedName>
</protein>
<dbReference type="Pfam" id="PF00332">
    <property type="entry name" value="Glyco_hydro_17"/>
    <property type="match status" value="1"/>
</dbReference>
<evidence type="ECO:0000256" key="1">
    <source>
        <dbReference type="ARBA" id="ARBA00000382"/>
    </source>
</evidence>
<evidence type="ECO:0000313" key="8">
    <source>
        <dbReference type="Proteomes" id="UP000811246"/>
    </source>
</evidence>
<keyword evidence="4" id="KW-0378">Hydrolase</keyword>
<name>A0A922F8K2_CARIL</name>
<comment type="catalytic activity">
    <reaction evidence="1">
        <text>Hydrolysis of (1-&gt;3)-beta-D-glucosidic linkages in (1-&gt;3)-beta-D-glucans.</text>
        <dbReference type="EC" id="3.2.1.39"/>
    </reaction>
</comment>
<comment type="caution">
    <text evidence="7">The sequence shown here is derived from an EMBL/GenBank/DDBJ whole genome shotgun (WGS) entry which is preliminary data.</text>
</comment>
<reference evidence="7" key="1">
    <citation type="submission" date="2021-01" db="EMBL/GenBank/DDBJ databases">
        <authorList>
            <person name="Lovell J.T."/>
            <person name="Bentley N."/>
            <person name="Bhattarai G."/>
            <person name="Jenkins J.W."/>
            <person name="Sreedasyam A."/>
            <person name="Alarcon Y."/>
            <person name="Bock C."/>
            <person name="Boston L."/>
            <person name="Carlson J."/>
            <person name="Cervantes K."/>
            <person name="Clermont K."/>
            <person name="Krom N."/>
            <person name="Kubenka K."/>
            <person name="Mamidi S."/>
            <person name="Mattison C."/>
            <person name="Monteros M."/>
            <person name="Pisani C."/>
            <person name="Plott C."/>
            <person name="Rajasekar S."/>
            <person name="Rhein H.S."/>
            <person name="Rohla C."/>
            <person name="Song M."/>
            <person name="Hilaire R.S."/>
            <person name="Shu S."/>
            <person name="Wells L."/>
            <person name="Wang X."/>
            <person name="Webber J."/>
            <person name="Heerema R.J."/>
            <person name="Klein P."/>
            <person name="Conner P."/>
            <person name="Grauke L."/>
            <person name="Grimwood J."/>
            <person name="Schmutz J."/>
            <person name="Randall J.J."/>
        </authorList>
    </citation>
    <scope>NUCLEOTIDE SEQUENCE</scope>
    <source>
        <tissue evidence="7">Leaf</tissue>
    </source>
</reference>
<accession>A0A922F8K2</accession>
<dbReference type="EC" id="3.2.1.39" evidence="3"/>
<dbReference type="GO" id="GO:0005975">
    <property type="term" value="P:carbohydrate metabolic process"/>
    <property type="evidence" value="ECO:0007669"/>
    <property type="project" value="InterPro"/>
</dbReference>
<evidence type="ECO:0000256" key="3">
    <source>
        <dbReference type="ARBA" id="ARBA00012780"/>
    </source>
</evidence>
<evidence type="ECO:0000313" key="7">
    <source>
        <dbReference type="EMBL" id="KAG6716202.1"/>
    </source>
</evidence>
<sequence length="104" mass="11419">MLDLLRQTGSYYGRIDNDLPTRSKLVQLMKSQGLTRVKLYDTNSKVLTALANSGISVTVALPNELLSSTATDQSYVDKSLIPCSSHRPPKFISSFGWVVQARAS</sequence>
<proteinExistence type="inferred from homology"/>
<organism evidence="7 8">
    <name type="scientific">Carya illinoinensis</name>
    <name type="common">Pecan</name>
    <dbReference type="NCBI Taxonomy" id="32201"/>
    <lineage>
        <taxon>Eukaryota</taxon>
        <taxon>Viridiplantae</taxon>
        <taxon>Streptophyta</taxon>
        <taxon>Embryophyta</taxon>
        <taxon>Tracheophyta</taxon>
        <taxon>Spermatophyta</taxon>
        <taxon>Magnoliopsida</taxon>
        <taxon>eudicotyledons</taxon>
        <taxon>Gunneridae</taxon>
        <taxon>Pentapetalae</taxon>
        <taxon>rosids</taxon>
        <taxon>fabids</taxon>
        <taxon>Fagales</taxon>
        <taxon>Juglandaceae</taxon>
        <taxon>Carya</taxon>
    </lineage>
</organism>
<dbReference type="EMBL" id="CM031828">
    <property type="protein sequence ID" value="KAG6716202.1"/>
    <property type="molecule type" value="Genomic_DNA"/>
</dbReference>
<evidence type="ECO:0000256" key="2">
    <source>
        <dbReference type="ARBA" id="ARBA00008773"/>
    </source>
</evidence>
<dbReference type="GO" id="GO:0042973">
    <property type="term" value="F:glucan endo-1,3-beta-D-glucosidase activity"/>
    <property type="evidence" value="ECO:0007669"/>
    <property type="project" value="UniProtKB-EC"/>
</dbReference>
<dbReference type="Proteomes" id="UP000811246">
    <property type="component" value="Chromosome 4"/>
</dbReference>
<dbReference type="PANTHER" id="PTHR32227">
    <property type="entry name" value="GLUCAN ENDO-1,3-BETA-GLUCOSIDASE BG1-RELATED-RELATED"/>
    <property type="match status" value="1"/>
</dbReference>